<dbReference type="OMA" id="IKDTEHW"/>
<accession>I1HV60</accession>
<evidence type="ECO:0000256" key="3">
    <source>
        <dbReference type="ARBA" id="ARBA00004123"/>
    </source>
</evidence>
<evidence type="ECO:0000256" key="14">
    <source>
        <dbReference type="ARBA" id="ARBA00022837"/>
    </source>
</evidence>
<dbReference type="InterPro" id="IPR033309">
    <property type="entry name" value="Mus81"/>
</dbReference>
<dbReference type="Gene3D" id="1.10.10.10">
    <property type="entry name" value="Winged helix-like DNA-binding domain superfamily/Winged helix DNA-binding domain"/>
    <property type="match status" value="1"/>
</dbReference>
<dbReference type="GeneID" id="100829380"/>
<dbReference type="FunFam" id="1.10.150.670:FF:000003">
    <property type="entry name" value="Crossover junction endonuclease MUS81"/>
    <property type="match status" value="1"/>
</dbReference>
<keyword evidence="12" id="KW-0498">Mitosis</keyword>
<proteinExistence type="inferred from homology"/>
<evidence type="ECO:0000256" key="15">
    <source>
        <dbReference type="ARBA" id="ARBA00022842"/>
    </source>
</evidence>
<protein>
    <recommendedName>
        <fullName evidence="5 22">Crossover junction endonuclease MUS81</fullName>
        <ecNumber evidence="22">3.1.22.-</ecNumber>
    </recommendedName>
</protein>
<dbReference type="CDD" id="cd20074">
    <property type="entry name" value="XPF_nuclease_Mus81"/>
    <property type="match status" value="1"/>
</dbReference>
<dbReference type="GO" id="GO:0048476">
    <property type="term" value="C:Holliday junction resolvase complex"/>
    <property type="evidence" value="ECO:0000318"/>
    <property type="project" value="GO_Central"/>
</dbReference>
<dbReference type="Proteomes" id="UP000008810">
    <property type="component" value="Chromosome 2"/>
</dbReference>
<dbReference type="RefSeq" id="XP_003565058.1">
    <property type="nucleotide sequence ID" value="XM_003565010.4"/>
</dbReference>
<dbReference type="InterPro" id="IPR036388">
    <property type="entry name" value="WH-like_DNA-bd_sf"/>
</dbReference>
<evidence type="ECO:0000256" key="23">
    <source>
        <dbReference type="SAM" id="MobiDB-lite"/>
    </source>
</evidence>
<evidence type="ECO:0000256" key="19">
    <source>
        <dbReference type="ARBA" id="ARBA00023242"/>
    </source>
</evidence>
<evidence type="ECO:0000256" key="10">
    <source>
        <dbReference type="ARBA" id="ARBA00022759"/>
    </source>
</evidence>
<keyword evidence="15 22" id="KW-0460">Magnesium</keyword>
<evidence type="ECO:0000256" key="21">
    <source>
        <dbReference type="ARBA" id="ARBA00023306"/>
    </source>
</evidence>
<dbReference type="FunCoup" id="I1HV60">
    <property type="interactions" value="467"/>
</dbReference>
<feature type="compositionally biased region" description="Polar residues" evidence="23">
    <location>
        <begin position="85"/>
        <end position="99"/>
    </location>
</feature>
<keyword evidence="14" id="KW-0106">Calcium</keyword>
<dbReference type="InterPro" id="IPR047416">
    <property type="entry name" value="XPF_nuclease_Mus81"/>
</dbReference>
<feature type="compositionally biased region" description="Low complexity" evidence="23">
    <location>
        <begin position="287"/>
        <end position="296"/>
    </location>
</feature>
<dbReference type="STRING" id="15368.I1HV60"/>
<feature type="region of interest" description="Disordered" evidence="23">
    <location>
        <begin position="212"/>
        <end position="297"/>
    </location>
</feature>
<evidence type="ECO:0000256" key="18">
    <source>
        <dbReference type="ARBA" id="ARBA00023204"/>
    </source>
</evidence>
<gene>
    <name evidence="26" type="primary">LOC100829380</name>
    <name evidence="25" type="ORF">BRADI_2g60640v3</name>
</gene>
<dbReference type="eggNOG" id="KOG2379">
    <property type="taxonomic scope" value="Eukaryota"/>
</dbReference>
<dbReference type="AlphaFoldDB" id="I1HV60"/>
<dbReference type="InterPro" id="IPR042530">
    <property type="entry name" value="EME1/EME2_C"/>
</dbReference>
<comment type="subcellular location">
    <subcellularLocation>
        <location evidence="3 22">Nucleus</location>
    </subcellularLocation>
</comment>
<comment type="cofactor">
    <cofactor evidence="2 22">
        <name>Mg(2+)</name>
        <dbReference type="ChEBI" id="CHEBI:18420"/>
    </cofactor>
</comment>
<keyword evidence="27" id="KW-1185">Reference proteome</keyword>
<keyword evidence="17 22" id="KW-0233">DNA recombination</keyword>
<dbReference type="SMART" id="SM00891">
    <property type="entry name" value="ERCC4"/>
    <property type="match status" value="1"/>
</dbReference>
<dbReference type="GO" id="GO:0048257">
    <property type="term" value="F:3'-flap endonuclease activity"/>
    <property type="evidence" value="ECO:0000318"/>
    <property type="project" value="GO_Central"/>
</dbReference>
<evidence type="ECO:0000256" key="4">
    <source>
        <dbReference type="ARBA" id="ARBA00010015"/>
    </source>
</evidence>
<dbReference type="GO" id="GO:0008821">
    <property type="term" value="F:crossover junction DNA endonuclease activity"/>
    <property type="evidence" value="ECO:0007669"/>
    <property type="project" value="UniProtKB-UniRule"/>
</dbReference>
<keyword evidence="13 22" id="KW-0378">Hydrolase</keyword>
<evidence type="ECO:0000256" key="22">
    <source>
        <dbReference type="RuleBase" id="RU369042"/>
    </source>
</evidence>
<evidence type="ECO:0000313" key="27">
    <source>
        <dbReference type="Proteomes" id="UP000008810"/>
    </source>
</evidence>
<keyword evidence="19 22" id="KW-0539">Nucleus</keyword>
<evidence type="ECO:0000256" key="1">
    <source>
        <dbReference type="ARBA" id="ARBA00001913"/>
    </source>
</evidence>
<dbReference type="InterPro" id="IPR047417">
    <property type="entry name" value="WHD_MUS81"/>
</dbReference>
<comment type="cofactor">
    <cofactor evidence="1">
        <name>Ca(2+)</name>
        <dbReference type="ChEBI" id="CHEBI:29108"/>
    </cofactor>
</comment>
<dbReference type="InterPro" id="IPR011335">
    <property type="entry name" value="Restrct_endonuc-II-like"/>
</dbReference>
<reference evidence="25" key="2">
    <citation type="submission" date="2017-06" db="EMBL/GenBank/DDBJ databases">
        <title>WGS assembly of Brachypodium distachyon.</title>
        <authorList>
            <consortium name="The International Brachypodium Initiative"/>
            <person name="Lucas S."/>
            <person name="Harmon-Smith M."/>
            <person name="Lail K."/>
            <person name="Tice H."/>
            <person name="Grimwood J."/>
            <person name="Bruce D."/>
            <person name="Barry K."/>
            <person name="Shu S."/>
            <person name="Lindquist E."/>
            <person name="Wang M."/>
            <person name="Pitluck S."/>
            <person name="Vogel J.P."/>
            <person name="Garvin D.F."/>
            <person name="Mockler T.C."/>
            <person name="Schmutz J."/>
            <person name="Rokhsar D."/>
            <person name="Bevan M.W."/>
        </authorList>
    </citation>
    <scope>NUCLEOTIDE SEQUENCE</scope>
    <source>
        <strain evidence="25">Bd21</strain>
    </source>
</reference>
<evidence type="ECO:0000256" key="16">
    <source>
        <dbReference type="ARBA" id="ARBA00023125"/>
    </source>
</evidence>
<dbReference type="Pfam" id="PF21136">
    <property type="entry name" value="WHD_MUS81"/>
    <property type="match status" value="1"/>
</dbReference>
<organism evidence="26">
    <name type="scientific">Brachypodium distachyon</name>
    <name type="common">Purple false brome</name>
    <name type="synonym">Trachynia distachya</name>
    <dbReference type="NCBI Taxonomy" id="15368"/>
    <lineage>
        <taxon>Eukaryota</taxon>
        <taxon>Viridiplantae</taxon>
        <taxon>Streptophyta</taxon>
        <taxon>Embryophyta</taxon>
        <taxon>Tracheophyta</taxon>
        <taxon>Spermatophyta</taxon>
        <taxon>Magnoliopsida</taxon>
        <taxon>Liliopsida</taxon>
        <taxon>Poales</taxon>
        <taxon>Poaceae</taxon>
        <taxon>BOP clade</taxon>
        <taxon>Pooideae</taxon>
        <taxon>Stipodae</taxon>
        <taxon>Brachypodieae</taxon>
        <taxon>Brachypodium</taxon>
    </lineage>
</organism>
<keyword evidence="9" id="KW-0677">Repeat</keyword>
<dbReference type="GO" id="GO:0005634">
    <property type="term" value="C:nucleus"/>
    <property type="evidence" value="ECO:0000318"/>
    <property type="project" value="GO_Central"/>
</dbReference>
<reference evidence="25 26" key="1">
    <citation type="journal article" date="2010" name="Nature">
        <title>Genome sequencing and analysis of the model grass Brachypodium distachyon.</title>
        <authorList>
            <consortium name="International Brachypodium Initiative"/>
        </authorList>
    </citation>
    <scope>NUCLEOTIDE SEQUENCE [LARGE SCALE GENOMIC DNA]</scope>
    <source>
        <strain evidence="25 26">Bd21</strain>
    </source>
</reference>
<dbReference type="GO" id="GO:0000727">
    <property type="term" value="P:double-strand break repair via break-induced replication"/>
    <property type="evidence" value="ECO:0000318"/>
    <property type="project" value="GO_Central"/>
</dbReference>
<dbReference type="PANTHER" id="PTHR13451:SF0">
    <property type="entry name" value="CROSSOVER JUNCTION ENDONUCLEASE MUS81"/>
    <property type="match status" value="1"/>
</dbReference>
<dbReference type="FunFam" id="3.40.50.10130:FF:000005">
    <property type="entry name" value="crossover junction endonuclease MUS81 isoform X1"/>
    <property type="match status" value="1"/>
</dbReference>
<dbReference type="EMBL" id="CM000881">
    <property type="protein sequence ID" value="KQK11524.1"/>
    <property type="molecule type" value="Genomic_DNA"/>
</dbReference>
<dbReference type="HOGENOM" id="CLU_014329_2_0_1"/>
<dbReference type="EnsemblPlants" id="KQK11524">
    <property type="protein sequence ID" value="KQK11524"/>
    <property type="gene ID" value="BRADI_2g60640v3"/>
</dbReference>
<dbReference type="ExpressionAtlas" id="I1HV60">
    <property type="expression patterns" value="baseline and differential"/>
</dbReference>
<keyword evidence="7 22" id="KW-0540">Nuclease</keyword>
<dbReference type="Gene3D" id="1.10.150.670">
    <property type="entry name" value="Crossover junction endonuclease EME1, DNA-binding domain"/>
    <property type="match status" value="1"/>
</dbReference>
<dbReference type="InterPro" id="IPR006166">
    <property type="entry name" value="ERCC4_domain"/>
</dbReference>
<feature type="compositionally biased region" description="Low complexity" evidence="23">
    <location>
        <begin position="261"/>
        <end position="274"/>
    </location>
</feature>
<evidence type="ECO:0000313" key="26">
    <source>
        <dbReference type="EnsemblPlants" id="KQK11524"/>
    </source>
</evidence>
<keyword evidence="8 22" id="KW-0479">Metal-binding</keyword>
<evidence type="ECO:0000256" key="11">
    <source>
        <dbReference type="ARBA" id="ARBA00022763"/>
    </source>
</evidence>
<keyword evidence="6" id="KW-0132">Cell division</keyword>
<evidence type="ECO:0000256" key="6">
    <source>
        <dbReference type="ARBA" id="ARBA00022618"/>
    </source>
</evidence>
<reference evidence="26" key="3">
    <citation type="submission" date="2018-08" db="UniProtKB">
        <authorList>
            <consortium name="EnsemblPlants"/>
        </authorList>
    </citation>
    <scope>IDENTIFICATION</scope>
    <source>
        <strain evidence="26">cv. Bd21</strain>
    </source>
</reference>
<keyword evidence="20" id="KW-0469">Meiosis</keyword>
<evidence type="ECO:0000259" key="24">
    <source>
        <dbReference type="SMART" id="SM00891"/>
    </source>
</evidence>
<dbReference type="Gramene" id="KQK11524">
    <property type="protein sequence ID" value="KQK11524"/>
    <property type="gene ID" value="BRADI_2g60640v3"/>
</dbReference>
<evidence type="ECO:0000256" key="13">
    <source>
        <dbReference type="ARBA" id="ARBA00022801"/>
    </source>
</evidence>
<keyword evidence="18 22" id="KW-0234">DNA repair</keyword>
<feature type="domain" description="ERCC4" evidence="24">
    <location>
        <begin position="326"/>
        <end position="424"/>
    </location>
</feature>
<dbReference type="GO" id="GO:0046872">
    <property type="term" value="F:metal ion binding"/>
    <property type="evidence" value="ECO:0007669"/>
    <property type="project" value="UniProtKB-UniRule"/>
</dbReference>
<keyword evidence="11 22" id="KW-0227">DNA damage</keyword>
<dbReference type="GO" id="GO:0000712">
    <property type="term" value="P:resolution of meiotic recombination intermediates"/>
    <property type="evidence" value="ECO:0000318"/>
    <property type="project" value="GO_Central"/>
</dbReference>
<dbReference type="EC" id="3.1.22.-" evidence="22"/>
<evidence type="ECO:0000256" key="20">
    <source>
        <dbReference type="ARBA" id="ARBA00023254"/>
    </source>
</evidence>
<dbReference type="SUPFAM" id="SSF52980">
    <property type="entry name" value="Restriction endonuclease-like"/>
    <property type="match status" value="1"/>
</dbReference>
<name>I1HV60_BRADI</name>
<feature type="region of interest" description="Disordered" evidence="23">
    <location>
        <begin position="85"/>
        <end position="111"/>
    </location>
</feature>
<comment type="similarity">
    <text evidence="4 22">Belongs to the XPF family.</text>
</comment>
<dbReference type="FunFam" id="1.10.10.10:FF:000307">
    <property type="entry name" value="Crossover junction endonuclease MUS81"/>
    <property type="match status" value="1"/>
</dbReference>
<dbReference type="CDD" id="cd21036">
    <property type="entry name" value="WH_MUS81"/>
    <property type="match status" value="1"/>
</dbReference>
<keyword evidence="10 22" id="KW-0255">Endonuclease</keyword>
<dbReference type="Gene3D" id="3.40.50.10130">
    <property type="match status" value="1"/>
</dbReference>
<keyword evidence="21" id="KW-0131">Cell cycle</keyword>
<comment type="function">
    <text evidence="22">Interacts with EME1 to form a DNA structure-specific endonuclease with substrate preference for branched DNA structures with a 5'-end at the branch nick. Typical substrates include 3'-flap structures, D-loops, replication forks and nicked Holliday junctions. May be required in mitosis for the processing of stalled or collapsed replication fork intermediates. May be required in meiosis for the repair of meiosis-specific double strand breaks subsequent to single-end invasion (SEI).</text>
</comment>
<evidence type="ECO:0000256" key="17">
    <source>
        <dbReference type="ARBA" id="ARBA00023172"/>
    </source>
</evidence>
<dbReference type="GO" id="GO:0003677">
    <property type="term" value="F:DNA binding"/>
    <property type="evidence" value="ECO:0007669"/>
    <property type="project" value="UniProtKB-UniRule"/>
</dbReference>
<evidence type="ECO:0000313" key="25">
    <source>
        <dbReference type="EMBL" id="KQK11524.1"/>
    </source>
</evidence>
<dbReference type="GO" id="GO:0051301">
    <property type="term" value="P:cell division"/>
    <property type="evidence" value="ECO:0007669"/>
    <property type="project" value="UniProtKB-KW"/>
</dbReference>
<sequence>MAPSVPKKGKVHLPENEEVAAVLREKHRSMKDQLGELTEHQNRTLSTAYRNVCSAKDPIRTLDDLRRIKGVGEWVIHIMKDSFPESSLDLSSPKSNTSGEKGKKRKQTKPYVPQKNSAAYAIVITLYREMIKGKDVMLKKELIDAAEASGLSQFAIGANNYKAQPGSSQKDFYTGWSCMKTLLSNEVVHKWSNPAKYKLTDKGKETARDCLARSGLDDPAGPPKTTSHSEKVILSDSDSDEPYKGNNPLIGSEHSTQRSGLPKLKALSPSSLNANKERTTNFGKPASSCSNSPFSSQGVSGQQLDSLLAMPLRRSDENFLEAYEVVLILDDREKLGPHDKRKVAANISSQFRLSVEIRHLPVGDCIWIARHRGFGTEYVLDFIIERKNVEDLIGSIRDNRYSDQKLRLKKCGLRKLIYLVEGDPNTVDASESIKTACFTTEILDGFDVQRTIGYSDTERRFGYLTRSIIDYYSTNFSTGADASRLCLTYEEFVKRCSENERVTLSDIFACQLMQVPQVTEEAALAVTNLYPTLHSLAQAYSMLDGNTRAQEEMLKNKSSMVNAGASRNIFQLVWA</sequence>
<keyword evidence="16" id="KW-0238">DNA-binding</keyword>
<dbReference type="GO" id="GO:0031573">
    <property type="term" value="P:mitotic intra-S DNA damage checkpoint signaling"/>
    <property type="evidence" value="ECO:0000318"/>
    <property type="project" value="GO_Central"/>
</dbReference>
<evidence type="ECO:0000256" key="12">
    <source>
        <dbReference type="ARBA" id="ARBA00022776"/>
    </source>
</evidence>
<evidence type="ECO:0000256" key="8">
    <source>
        <dbReference type="ARBA" id="ARBA00022723"/>
    </source>
</evidence>
<dbReference type="GO" id="GO:0006308">
    <property type="term" value="P:DNA catabolic process"/>
    <property type="evidence" value="ECO:0007669"/>
    <property type="project" value="UniProtKB-UniRule"/>
</dbReference>
<evidence type="ECO:0000256" key="7">
    <source>
        <dbReference type="ARBA" id="ARBA00022722"/>
    </source>
</evidence>
<evidence type="ECO:0000256" key="9">
    <source>
        <dbReference type="ARBA" id="ARBA00022737"/>
    </source>
</evidence>
<dbReference type="PANTHER" id="PTHR13451">
    <property type="entry name" value="CLASS II CROSSOVER JUNCTION ENDONUCLEASE MUS81"/>
    <property type="match status" value="1"/>
</dbReference>
<evidence type="ECO:0000256" key="5">
    <source>
        <dbReference type="ARBA" id="ARBA00017114"/>
    </source>
</evidence>
<evidence type="ECO:0000256" key="2">
    <source>
        <dbReference type="ARBA" id="ARBA00001946"/>
    </source>
</evidence>
<comment type="subunit">
    <text evidence="22">Interacts with EME1.</text>
</comment>
<dbReference type="Pfam" id="PF02732">
    <property type="entry name" value="ERCC4"/>
    <property type="match status" value="1"/>
</dbReference>
<dbReference type="KEGG" id="bdi:100829380"/>
<dbReference type="OrthoDB" id="5963188at2759"/>